<organism evidence="2 3">
    <name type="scientific">Larkinella knui</name>
    <dbReference type="NCBI Taxonomy" id="2025310"/>
    <lineage>
        <taxon>Bacteria</taxon>
        <taxon>Pseudomonadati</taxon>
        <taxon>Bacteroidota</taxon>
        <taxon>Cytophagia</taxon>
        <taxon>Cytophagales</taxon>
        <taxon>Spirosomataceae</taxon>
        <taxon>Larkinella</taxon>
    </lineage>
</organism>
<protein>
    <submittedName>
        <fullName evidence="2">VOC family protein</fullName>
    </submittedName>
</protein>
<keyword evidence="3" id="KW-1185">Reference proteome</keyword>
<dbReference type="PANTHER" id="PTHR33990:SF1">
    <property type="entry name" value="PROTEIN YJDN"/>
    <property type="match status" value="1"/>
</dbReference>
<dbReference type="OrthoDB" id="9795306at2"/>
<dbReference type="Gene3D" id="3.10.180.10">
    <property type="entry name" value="2,3-Dihydroxybiphenyl 1,2-Dioxygenase, domain 1"/>
    <property type="match status" value="1"/>
</dbReference>
<gene>
    <name evidence="2" type="ORF">EHT87_03625</name>
</gene>
<dbReference type="SUPFAM" id="SSF54593">
    <property type="entry name" value="Glyoxalase/Bleomycin resistance protein/Dihydroxybiphenyl dioxygenase"/>
    <property type="match status" value="1"/>
</dbReference>
<reference evidence="2 3" key="1">
    <citation type="submission" date="2018-11" db="EMBL/GenBank/DDBJ databases">
        <authorList>
            <person name="Zhou Z."/>
            <person name="Wang G."/>
        </authorList>
    </citation>
    <scope>NUCLEOTIDE SEQUENCE [LARGE SCALE GENOMIC DNA]</scope>
    <source>
        <strain evidence="2 3">KCTC42998</strain>
    </source>
</reference>
<dbReference type="EMBL" id="RQJP01000001">
    <property type="protein sequence ID" value="RRB17387.1"/>
    <property type="molecule type" value="Genomic_DNA"/>
</dbReference>
<evidence type="ECO:0000313" key="3">
    <source>
        <dbReference type="Proteomes" id="UP000274271"/>
    </source>
</evidence>
<dbReference type="InterPro" id="IPR028973">
    <property type="entry name" value="PhnB-like"/>
</dbReference>
<evidence type="ECO:0000313" key="2">
    <source>
        <dbReference type="EMBL" id="RRB17387.1"/>
    </source>
</evidence>
<dbReference type="RefSeq" id="WP_124903949.1">
    <property type="nucleotide sequence ID" value="NZ_RQJP01000001.1"/>
</dbReference>
<evidence type="ECO:0000259" key="1">
    <source>
        <dbReference type="Pfam" id="PF06983"/>
    </source>
</evidence>
<dbReference type="Pfam" id="PF06983">
    <property type="entry name" value="3-dmu-9_3-mt"/>
    <property type="match status" value="1"/>
</dbReference>
<proteinExistence type="predicted"/>
<dbReference type="CDD" id="cd06588">
    <property type="entry name" value="PhnB_like"/>
    <property type="match status" value="1"/>
</dbReference>
<sequence>MATINPYLNFKGNTEEAFNFYKSVFGGEFIMVQRFKDTPEGERVSAEEGDKIMHISLPIGKGNILMGTDALESMGHKLTAGNNFQLSIGTDSQQEADAIFNALSAGGQVEVPLGRMFWGAYFGMFTDKFGITWMVSFDENALPHS</sequence>
<name>A0A3P1CVI6_9BACT</name>
<accession>A0A3P1CVI6</accession>
<dbReference type="PANTHER" id="PTHR33990">
    <property type="entry name" value="PROTEIN YJDN-RELATED"/>
    <property type="match status" value="1"/>
</dbReference>
<dbReference type="AlphaFoldDB" id="A0A3P1CVI6"/>
<dbReference type="InterPro" id="IPR029068">
    <property type="entry name" value="Glyas_Bleomycin-R_OHBP_Dase"/>
</dbReference>
<comment type="caution">
    <text evidence="2">The sequence shown here is derived from an EMBL/GenBank/DDBJ whole genome shotgun (WGS) entry which is preliminary data.</text>
</comment>
<feature type="domain" description="PhnB-like" evidence="1">
    <location>
        <begin position="4"/>
        <end position="135"/>
    </location>
</feature>
<dbReference type="Proteomes" id="UP000274271">
    <property type="component" value="Unassembled WGS sequence"/>
</dbReference>